<name>A0ABN1MDH8_9FLAO</name>
<accession>A0ABN1MDH8</accession>
<comment type="caution">
    <text evidence="1">The sequence shown here is derived from an EMBL/GenBank/DDBJ whole genome shotgun (WGS) entry which is preliminary data.</text>
</comment>
<organism evidence="1 2">
    <name type="scientific">Gangjinia marincola</name>
    <dbReference type="NCBI Taxonomy" id="578463"/>
    <lineage>
        <taxon>Bacteria</taxon>
        <taxon>Pseudomonadati</taxon>
        <taxon>Bacteroidota</taxon>
        <taxon>Flavobacteriia</taxon>
        <taxon>Flavobacteriales</taxon>
        <taxon>Flavobacteriaceae</taxon>
        <taxon>Gangjinia</taxon>
    </lineage>
</organism>
<proteinExistence type="predicted"/>
<dbReference type="Pfam" id="PF13715">
    <property type="entry name" value="CarbopepD_reg_2"/>
    <property type="match status" value="1"/>
</dbReference>
<gene>
    <name evidence="1" type="ORF">GCM10009117_02800</name>
</gene>
<reference evidence="1 2" key="1">
    <citation type="journal article" date="2019" name="Int. J. Syst. Evol. Microbiol.">
        <title>The Global Catalogue of Microorganisms (GCM) 10K type strain sequencing project: providing services to taxonomists for standard genome sequencing and annotation.</title>
        <authorList>
            <consortium name="The Broad Institute Genomics Platform"/>
            <consortium name="The Broad Institute Genome Sequencing Center for Infectious Disease"/>
            <person name="Wu L."/>
            <person name="Ma J."/>
        </authorList>
    </citation>
    <scope>NUCLEOTIDE SEQUENCE [LARGE SCALE GENOMIC DNA]</scope>
    <source>
        <strain evidence="1 2">JCM 16082</strain>
    </source>
</reference>
<evidence type="ECO:0000313" key="2">
    <source>
        <dbReference type="Proteomes" id="UP001500507"/>
    </source>
</evidence>
<keyword evidence="2" id="KW-1185">Reference proteome</keyword>
<sequence>MPALLHAFQQQENSDNFTSFKGELLDQNTKKPLVSATLTIVNTQLSTVTNNEGEFLLKVPDNIAATMVELSYLGYATKVIELSSLKPEENTLFLTPVTTQLNAVSLTQYKDARGLVEQVFNNKSENYLGDQALMTAFYRESIKKRNRNVSLAEAVVNIKKEPYETNRKDIVSLYKSRKSTDYTRLDTVAVKLQGGPFNALYIDLMKYPEYFLGADGIDNYDFSIVETTEVNGIQVVVVDFKQKSEVDFPLYYGQLFINPNTLALTNASYSLNLEDETKASNLFVRKKPGKLTVIPTVANYQVDYREENGKWYYSYSNVDLGLTIKEKGKLFNSKYYLSSEMVITNIESIANITDFNKNKKFKSRTILADAASGFNDPQFWGEYNVIEPEKSIESAIKKIRRQLKRTGS</sequence>
<dbReference type="SUPFAM" id="SSF49464">
    <property type="entry name" value="Carboxypeptidase regulatory domain-like"/>
    <property type="match status" value="1"/>
</dbReference>
<dbReference type="EMBL" id="BAAAFG010000001">
    <property type="protein sequence ID" value="GAA0871135.1"/>
    <property type="molecule type" value="Genomic_DNA"/>
</dbReference>
<evidence type="ECO:0000313" key="1">
    <source>
        <dbReference type="EMBL" id="GAA0871135.1"/>
    </source>
</evidence>
<dbReference type="Proteomes" id="UP001500507">
    <property type="component" value="Unassembled WGS sequence"/>
</dbReference>
<dbReference type="InterPro" id="IPR008969">
    <property type="entry name" value="CarboxyPept-like_regulatory"/>
</dbReference>
<protein>
    <submittedName>
        <fullName evidence="1">Carboxypeptidase-like regulatory domain-containing protein</fullName>
    </submittedName>
</protein>